<feature type="transmembrane region" description="Helical" evidence="9">
    <location>
        <begin position="47"/>
        <end position="69"/>
    </location>
</feature>
<dbReference type="GO" id="GO:0015190">
    <property type="term" value="F:L-leucine transmembrane transporter activity"/>
    <property type="evidence" value="ECO:0007669"/>
    <property type="project" value="TreeGrafter"/>
</dbReference>
<sequence>MMSLSIVRKQSNVVAAGLALFSMFFGAGDLIWPLILGGNAGDKNFFAMMGLIFTGVSLPLLGLISMMLFEGHYRAFFERIGKVPGIILIFIIQAILGPIGSIPRLATLSYATLKPYLPEIVSFTFFTIVAGVLVLLFAMKKRRIIDILGLLLTPVLLASLGMILFLGFQNPPPAEVSSLSPSEAFSEGLRVGYNTLDLIASFIFAPFVLSHFIGMDYGQDPLMARREVFKQMVKASLLAAGLLSGMYVGLTYVASFYTPILDIGHAPEERLSAIAMHLLGSKGAFIACLAVAMTCLTTAIPLVSICGEYIKHDLMQGKGGDIFPLVITLLISGVIANLGFTGIANMLSPVLVILCPGLIVLSVLNIVYKLYDKELTNTPVFAAFGISMAKHFYEKITM</sequence>
<evidence type="ECO:0000256" key="2">
    <source>
        <dbReference type="ARBA" id="ARBA00008540"/>
    </source>
</evidence>
<feature type="transmembrane region" description="Helical" evidence="9">
    <location>
        <begin position="284"/>
        <end position="310"/>
    </location>
</feature>
<dbReference type="PANTHER" id="PTHR30588:SF0">
    <property type="entry name" value="BRANCHED-CHAIN AMINO ACID PERMEASE BRNQ"/>
    <property type="match status" value="1"/>
</dbReference>
<feature type="transmembrane region" description="Helical" evidence="9">
    <location>
        <begin position="322"/>
        <end position="340"/>
    </location>
</feature>
<evidence type="ECO:0000256" key="6">
    <source>
        <dbReference type="ARBA" id="ARBA00022970"/>
    </source>
</evidence>
<evidence type="ECO:0000256" key="4">
    <source>
        <dbReference type="ARBA" id="ARBA00022475"/>
    </source>
</evidence>
<keyword evidence="8 9" id="KW-0472">Membrane</keyword>
<dbReference type="GO" id="GO:0015818">
    <property type="term" value="P:isoleucine transport"/>
    <property type="evidence" value="ECO:0007669"/>
    <property type="project" value="TreeGrafter"/>
</dbReference>
<evidence type="ECO:0000256" key="3">
    <source>
        <dbReference type="ARBA" id="ARBA00022448"/>
    </source>
</evidence>
<keyword evidence="7 9" id="KW-1133">Transmembrane helix</keyword>
<dbReference type="AlphaFoldDB" id="A0A0C1EB57"/>
<feature type="transmembrane region" description="Helical" evidence="9">
    <location>
        <begin position="81"/>
        <end position="100"/>
    </location>
</feature>
<dbReference type="GO" id="GO:0005886">
    <property type="term" value="C:plasma membrane"/>
    <property type="evidence" value="ECO:0007669"/>
    <property type="project" value="UniProtKB-SubCell"/>
</dbReference>
<feature type="transmembrane region" description="Helical" evidence="9">
    <location>
        <begin position="235"/>
        <end position="257"/>
    </location>
</feature>
<keyword evidence="4" id="KW-1003">Cell membrane</keyword>
<feature type="transmembrane region" description="Helical" evidence="9">
    <location>
        <begin position="120"/>
        <end position="138"/>
    </location>
</feature>
<evidence type="ECO:0000256" key="5">
    <source>
        <dbReference type="ARBA" id="ARBA00022692"/>
    </source>
</evidence>
<dbReference type="GO" id="GO:0015820">
    <property type="term" value="P:L-leucine transport"/>
    <property type="evidence" value="ECO:0007669"/>
    <property type="project" value="TreeGrafter"/>
</dbReference>
<reference evidence="10 11" key="1">
    <citation type="journal article" date="2014" name="Mol. Biol. Evol.">
        <title>Massive expansion of Ubiquitination-related gene families within the Chlamydiae.</title>
        <authorList>
            <person name="Domman D."/>
            <person name="Collingro A."/>
            <person name="Lagkouvardos I."/>
            <person name="Gehre L."/>
            <person name="Weinmaier T."/>
            <person name="Rattei T."/>
            <person name="Subtil A."/>
            <person name="Horn M."/>
        </authorList>
    </citation>
    <scope>NUCLEOTIDE SEQUENCE [LARGE SCALE GENOMIC DNA]</scope>
    <source>
        <strain evidence="10 11">OEW1</strain>
    </source>
</reference>
<dbReference type="Pfam" id="PF05525">
    <property type="entry name" value="Branch_AA_trans"/>
    <property type="match status" value="1"/>
</dbReference>
<comment type="subcellular location">
    <subcellularLocation>
        <location evidence="1">Cell membrane</location>
        <topology evidence="1">Multi-pass membrane protein</topology>
    </subcellularLocation>
</comment>
<dbReference type="GO" id="GO:0015188">
    <property type="term" value="F:L-isoleucine transmembrane transporter activity"/>
    <property type="evidence" value="ECO:0007669"/>
    <property type="project" value="TreeGrafter"/>
</dbReference>
<protein>
    <recommendedName>
        <fullName evidence="12">Branched-chain amino acid transport system II carrier protein</fullName>
    </recommendedName>
</protein>
<comment type="similarity">
    <text evidence="2">Belongs to the branched chain amino acid transporter family.</text>
</comment>
<proteinExistence type="inferred from homology"/>
<evidence type="ECO:0000256" key="8">
    <source>
        <dbReference type="ARBA" id="ARBA00023136"/>
    </source>
</evidence>
<keyword evidence="3" id="KW-0813">Transport</keyword>
<feature type="transmembrane region" description="Helical" evidence="9">
    <location>
        <begin position="150"/>
        <end position="171"/>
    </location>
</feature>
<evidence type="ECO:0000256" key="1">
    <source>
        <dbReference type="ARBA" id="ARBA00004651"/>
    </source>
</evidence>
<comment type="caution">
    <text evidence="10">The sequence shown here is derived from an EMBL/GenBank/DDBJ whole genome shotgun (WGS) entry which is preliminary data.</text>
</comment>
<dbReference type="GO" id="GO:0005304">
    <property type="term" value="F:L-valine transmembrane transporter activity"/>
    <property type="evidence" value="ECO:0007669"/>
    <property type="project" value="TreeGrafter"/>
</dbReference>
<evidence type="ECO:0000313" key="10">
    <source>
        <dbReference type="EMBL" id="KIA78372.1"/>
    </source>
</evidence>
<evidence type="ECO:0000256" key="9">
    <source>
        <dbReference type="SAM" id="Phobius"/>
    </source>
</evidence>
<dbReference type="InterPro" id="IPR004685">
    <property type="entry name" value="Brnchd-chn_aa_trnsp_Livcs"/>
</dbReference>
<dbReference type="PATRIC" id="fig|83552.4.peg.427"/>
<gene>
    <name evidence="10" type="ORF">DB43_ED00060</name>
</gene>
<feature type="transmembrane region" description="Helical" evidence="9">
    <location>
        <begin position="346"/>
        <end position="368"/>
    </location>
</feature>
<feature type="transmembrane region" description="Helical" evidence="9">
    <location>
        <begin position="12"/>
        <end position="35"/>
    </location>
</feature>
<accession>A0A0C1EB57</accession>
<dbReference type="Proteomes" id="UP000031307">
    <property type="component" value="Unassembled WGS sequence"/>
</dbReference>
<feature type="transmembrane region" description="Helical" evidence="9">
    <location>
        <begin position="191"/>
        <end position="214"/>
    </location>
</feature>
<evidence type="ECO:0000256" key="7">
    <source>
        <dbReference type="ARBA" id="ARBA00022989"/>
    </source>
</evidence>
<keyword evidence="6" id="KW-0029">Amino-acid transport</keyword>
<name>A0A0C1EB57_9BACT</name>
<keyword evidence="5 9" id="KW-0812">Transmembrane</keyword>
<evidence type="ECO:0008006" key="12">
    <source>
        <dbReference type="Google" id="ProtNLM"/>
    </source>
</evidence>
<dbReference type="PANTHER" id="PTHR30588">
    <property type="entry name" value="BRANCHED-CHAIN AMINO ACID TRANSPORT SYSTEM 2 CARRIER PROTEIN"/>
    <property type="match status" value="1"/>
</dbReference>
<dbReference type="EMBL" id="JSAM01000024">
    <property type="protein sequence ID" value="KIA78372.1"/>
    <property type="molecule type" value="Genomic_DNA"/>
</dbReference>
<evidence type="ECO:0000313" key="11">
    <source>
        <dbReference type="Proteomes" id="UP000031307"/>
    </source>
</evidence>
<organism evidence="10 11">
    <name type="scientific">Parachlamydia acanthamoebae</name>
    <dbReference type="NCBI Taxonomy" id="83552"/>
    <lineage>
        <taxon>Bacteria</taxon>
        <taxon>Pseudomonadati</taxon>
        <taxon>Chlamydiota</taxon>
        <taxon>Chlamydiia</taxon>
        <taxon>Parachlamydiales</taxon>
        <taxon>Parachlamydiaceae</taxon>
        <taxon>Parachlamydia</taxon>
    </lineage>
</organism>